<sequence length="234" mass="26625">MVLAFGAILDPRIKLSMLEFFYSKVESDSLKCKKKMDLVKTKLYKLFDQYSDTNQTSSSQPQSSTTHTLSQNVGVKGKSKRIFDEMMAYESQTITSAGKSQLDLYLEEHKLEFAYYQDLDILEHWKNQKHRYPTLALMACDVLAIPITTVASESTFSIGARVLTKYRSCTLHEKVQALICTRNWLHGYAINKDNEDNVSIKTSLSMQESNTLEEDIDEEKGDKGEDFDLDEGAA</sequence>
<dbReference type="AlphaFoldDB" id="A0A8J5G6E5"/>
<feature type="domain" description="hAT-like transposase RNase-H fold" evidence="3">
    <location>
        <begin position="1"/>
        <end position="50"/>
    </location>
</feature>
<dbReference type="Pfam" id="PF14372">
    <property type="entry name" value="hAT-like_RNase-H"/>
    <property type="match status" value="1"/>
</dbReference>
<dbReference type="Proteomes" id="UP000734854">
    <property type="component" value="Unassembled WGS sequence"/>
</dbReference>
<dbReference type="InterPro" id="IPR012337">
    <property type="entry name" value="RNaseH-like_sf"/>
</dbReference>
<dbReference type="GO" id="GO:0003677">
    <property type="term" value="F:DNA binding"/>
    <property type="evidence" value="ECO:0007669"/>
    <property type="project" value="InterPro"/>
</dbReference>
<name>A0A8J5G6E5_ZINOF</name>
<feature type="compositionally biased region" description="Low complexity" evidence="1">
    <location>
        <begin position="54"/>
        <end position="71"/>
    </location>
</feature>
<dbReference type="Pfam" id="PF05699">
    <property type="entry name" value="Dimer_Tnp_hAT"/>
    <property type="match status" value="1"/>
</dbReference>
<evidence type="ECO:0000259" key="2">
    <source>
        <dbReference type="Pfam" id="PF05699"/>
    </source>
</evidence>
<comment type="caution">
    <text evidence="4">The sequence shown here is derived from an EMBL/GenBank/DDBJ whole genome shotgun (WGS) entry which is preliminary data.</text>
</comment>
<proteinExistence type="predicted"/>
<dbReference type="PANTHER" id="PTHR23272">
    <property type="entry name" value="BED FINGER-RELATED"/>
    <property type="match status" value="1"/>
</dbReference>
<evidence type="ECO:0000259" key="3">
    <source>
        <dbReference type="Pfam" id="PF14372"/>
    </source>
</evidence>
<protein>
    <submittedName>
        <fullName evidence="4">Uncharacterized protein</fullName>
    </submittedName>
</protein>
<evidence type="ECO:0000256" key="1">
    <source>
        <dbReference type="SAM" id="MobiDB-lite"/>
    </source>
</evidence>
<gene>
    <name evidence="4" type="ORF">ZIOFF_041593</name>
</gene>
<evidence type="ECO:0000313" key="4">
    <source>
        <dbReference type="EMBL" id="KAG6501710.1"/>
    </source>
</evidence>
<dbReference type="SUPFAM" id="SSF53098">
    <property type="entry name" value="Ribonuclease H-like"/>
    <property type="match status" value="1"/>
</dbReference>
<reference evidence="4 5" key="1">
    <citation type="submission" date="2020-08" db="EMBL/GenBank/DDBJ databases">
        <title>Plant Genome Project.</title>
        <authorList>
            <person name="Zhang R.-G."/>
        </authorList>
    </citation>
    <scope>NUCLEOTIDE SEQUENCE [LARGE SCALE GENOMIC DNA]</scope>
    <source>
        <tissue evidence="4">Rhizome</tissue>
    </source>
</reference>
<organism evidence="4 5">
    <name type="scientific">Zingiber officinale</name>
    <name type="common">Ginger</name>
    <name type="synonym">Amomum zingiber</name>
    <dbReference type="NCBI Taxonomy" id="94328"/>
    <lineage>
        <taxon>Eukaryota</taxon>
        <taxon>Viridiplantae</taxon>
        <taxon>Streptophyta</taxon>
        <taxon>Embryophyta</taxon>
        <taxon>Tracheophyta</taxon>
        <taxon>Spermatophyta</taxon>
        <taxon>Magnoliopsida</taxon>
        <taxon>Liliopsida</taxon>
        <taxon>Zingiberales</taxon>
        <taxon>Zingiberaceae</taxon>
        <taxon>Zingiber</taxon>
    </lineage>
</organism>
<dbReference type="GO" id="GO:0046983">
    <property type="term" value="F:protein dimerization activity"/>
    <property type="evidence" value="ECO:0007669"/>
    <property type="project" value="InterPro"/>
</dbReference>
<accession>A0A8J5G6E5</accession>
<feature type="region of interest" description="Disordered" evidence="1">
    <location>
        <begin position="54"/>
        <end position="73"/>
    </location>
</feature>
<dbReference type="PANTHER" id="PTHR23272:SF166">
    <property type="entry name" value="ZINC FINGER BED DOMAIN-CONTAINING PROTEIN RICESLEEPER 2-LIKE ISOFORM X1"/>
    <property type="match status" value="1"/>
</dbReference>
<dbReference type="InterPro" id="IPR008906">
    <property type="entry name" value="HATC_C_dom"/>
</dbReference>
<feature type="region of interest" description="Disordered" evidence="1">
    <location>
        <begin position="204"/>
        <end position="234"/>
    </location>
</feature>
<dbReference type="InterPro" id="IPR025525">
    <property type="entry name" value="hAT-like_transposase_RNase-H"/>
</dbReference>
<evidence type="ECO:0000313" key="5">
    <source>
        <dbReference type="Proteomes" id="UP000734854"/>
    </source>
</evidence>
<keyword evidence="5" id="KW-1185">Reference proteome</keyword>
<dbReference type="EMBL" id="JACMSC010000011">
    <property type="protein sequence ID" value="KAG6501710.1"/>
    <property type="molecule type" value="Genomic_DNA"/>
</dbReference>
<feature type="domain" description="HAT C-terminal dimerisation" evidence="2">
    <location>
        <begin position="102"/>
        <end position="185"/>
    </location>
</feature>